<reference evidence="1 2" key="1">
    <citation type="journal article" date="2020" name="ISME J.">
        <title>Comparative genomics reveals insights into cyanobacterial evolution and habitat adaptation.</title>
        <authorList>
            <person name="Chen M.Y."/>
            <person name="Teng W.K."/>
            <person name="Zhao L."/>
            <person name="Hu C.X."/>
            <person name="Zhou Y.K."/>
            <person name="Han B.P."/>
            <person name="Song L.R."/>
            <person name="Shu W.S."/>
        </authorList>
    </citation>
    <scope>NUCLEOTIDE SEQUENCE [LARGE SCALE GENOMIC DNA]</scope>
    <source>
        <strain evidence="1 2">FACHB-838</strain>
    </source>
</reference>
<keyword evidence="2" id="KW-1185">Reference proteome</keyword>
<evidence type="ECO:0000313" key="1">
    <source>
        <dbReference type="EMBL" id="MBD2535903.1"/>
    </source>
</evidence>
<evidence type="ECO:0000313" key="2">
    <source>
        <dbReference type="Proteomes" id="UP000623440"/>
    </source>
</evidence>
<proteinExistence type="predicted"/>
<organism evidence="1 2">
    <name type="scientific">Nostoc flagelliforme FACHB-838</name>
    <dbReference type="NCBI Taxonomy" id="2692904"/>
    <lineage>
        <taxon>Bacteria</taxon>
        <taxon>Bacillati</taxon>
        <taxon>Cyanobacteriota</taxon>
        <taxon>Cyanophyceae</taxon>
        <taxon>Nostocales</taxon>
        <taxon>Nostocaceae</taxon>
        <taxon>Nostoc</taxon>
    </lineage>
</organism>
<dbReference type="Proteomes" id="UP000623440">
    <property type="component" value="Unassembled WGS sequence"/>
</dbReference>
<sequence length="156" mass="17081">MLDALFDAFVQCSPISVMMRGLMERILQPERLDEIFSRHAKLQYQRELMFSSLVNLMNLVVCGIHPSVNAAYIAKAEELNVTRWALYSKLNGVETAVSAGLLRETASSLGELIRQMGGAPAPLLPGYTVRILDGNALAATQRRLKVLQSVAAAPLP</sequence>
<accession>A0ABR8E5M6</accession>
<gene>
    <name evidence="1" type="ORF">H6G97_43855</name>
</gene>
<name>A0ABR8E5M6_9NOSO</name>
<protein>
    <submittedName>
        <fullName evidence="1">IS4/IS5 family transposase</fullName>
    </submittedName>
</protein>
<feature type="non-terminal residue" evidence="1">
    <location>
        <position position="156"/>
    </location>
</feature>
<comment type="caution">
    <text evidence="1">The sequence shown here is derived from an EMBL/GenBank/DDBJ whole genome shotgun (WGS) entry which is preliminary data.</text>
</comment>
<dbReference type="EMBL" id="JACJSI010000350">
    <property type="protein sequence ID" value="MBD2535903.1"/>
    <property type="molecule type" value="Genomic_DNA"/>
</dbReference>